<comment type="subcellular location">
    <subcellularLocation>
        <location evidence="2">Membrane</location>
        <topology evidence="2">Single-pass membrane protein</topology>
    </subcellularLocation>
</comment>
<evidence type="ECO:0000256" key="13">
    <source>
        <dbReference type="PIRSR" id="PIRSR602401-1"/>
    </source>
</evidence>
<dbReference type="PANTHER" id="PTHR46300">
    <property type="entry name" value="P450, PUTATIVE (EUROFUNG)-RELATED-RELATED"/>
    <property type="match status" value="1"/>
</dbReference>
<dbReference type="InterPro" id="IPR050364">
    <property type="entry name" value="Cytochrome_P450_fung"/>
</dbReference>
<gene>
    <name evidence="15" type="ORF">CERSUDRAFT_96445</name>
</gene>
<keyword evidence="11" id="KW-0503">Monooxygenase</keyword>
<evidence type="ECO:0000256" key="9">
    <source>
        <dbReference type="ARBA" id="ARBA00023002"/>
    </source>
</evidence>
<keyword evidence="12" id="KW-0472">Membrane</keyword>
<dbReference type="SUPFAM" id="SSF48264">
    <property type="entry name" value="Cytochrome P450"/>
    <property type="match status" value="1"/>
</dbReference>
<dbReference type="AlphaFoldDB" id="M2R994"/>
<evidence type="ECO:0000256" key="1">
    <source>
        <dbReference type="ARBA" id="ARBA00001971"/>
    </source>
</evidence>
<evidence type="ECO:0000256" key="8">
    <source>
        <dbReference type="ARBA" id="ARBA00022989"/>
    </source>
</evidence>
<evidence type="ECO:0000256" key="2">
    <source>
        <dbReference type="ARBA" id="ARBA00004167"/>
    </source>
</evidence>
<dbReference type="STRING" id="914234.M2R994"/>
<dbReference type="PRINTS" id="PR00463">
    <property type="entry name" value="EP450I"/>
</dbReference>
<keyword evidence="14" id="KW-0732">Signal</keyword>
<feature type="signal peptide" evidence="14">
    <location>
        <begin position="1"/>
        <end position="26"/>
    </location>
</feature>
<dbReference type="HOGENOM" id="CLU_001570_2_3_1"/>
<dbReference type="InterPro" id="IPR036396">
    <property type="entry name" value="Cyt_P450_sf"/>
</dbReference>
<dbReference type="Gene3D" id="1.10.630.10">
    <property type="entry name" value="Cytochrome P450"/>
    <property type="match status" value="1"/>
</dbReference>
<dbReference type="OrthoDB" id="2789670at2759"/>
<protein>
    <recommendedName>
        <fullName evidence="17">Cytochrome P450</fullName>
    </recommendedName>
</protein>
<comment type="similarity">
    <text evidence="4">Belongs to the cytochrome P450 family.</text>
</comment>
<evidence type="ECO:0000256" key="6">
    <source>
        <dbReference type="ARBA" id="ARBA00022692"/>
    </source>
</evidence>
<dbReference type="GO" id="GO:0005506">
    <property type="term" value="F:iron ion binding"/>
    <property type="evidence" value="ECO:0007669"/>
    <property type="project" value="InterPro"/>
</dbReference>
<dbReference type="Proteomes" id="UP000016930">
    <property type="component" value="Unassembled WGS sequence"/>
</dbReference>
<evidence type="ECO:0000256" key="4">
    <source>
        <dbReference type="ARBA" id="ARBA00010617"/>
    </source>
</evidence>
<evidence type="ECO:0000313" key="15">
    <source>
        <dbReference type="EMBL" id="EMD35326.1"/>
    </source>
</evidence>
<dbReference type="InterPro" id="IPR002401">
    <property type="entry name" value="Cyt_P450_E_grp-I"/>
</dbReference>
<accession>M2R994</accession>
<dbReference type="Pfam" id="PF00067">
    <property type="entry name" value="p450"/>
    <property type="match status" value="1"/>
</dbReference>
<dbReference type="GO" id="GO:0016020">
    <property type="term" value="C:membrane"/>
    <property type="evidence" value="ECO:0007669"/>
    <property type="project" value="UniProtKB-SubCell"/>
</dbReference>
<keyword evidence="16" id="KW-1185">Reference proteome</keyword>
<feature type="binding site" description="axial binding residue" evidence="13">
    <location>
        <position position="434"/>
    </location>
    <ligand>
        <name>heme</name>
        <dbReference type="ChEBI" id="CHEBI:30413"/>
    </ligand>
    <ligandPart>
        <name>Fe</name>
        <dbReference type="ChEBI" id="CHEBI:18248"/>
    </ligandPart>
</feature>
<keyword evidence="9" id="KW-0560">Oxidoreductase</keyword>
<comment type="pathway">
    <text evidence="3">Secondary metabolite biosynthesis.</text>
</comment>
<evidence type="ECO:0000256" key="3">
    <source>
        <dbReference type="ARBA" id="ARBA00005179"/>
    </source>
</evidence>
<evidence type="ECO:0000256" key="12">
    <source>
        <dbReference type="ARBA" id="ARBA00023136"/>
    </source>
</evidence>
<dbReference type="EMBL" id="KB445800">
    <property type="protein sequence ID" value="EMD35326.1"/>
    <property type="molecule type" value="Genomic_DNA"/>
</dbReference>
<dbReference type="GO" id="GO:0020037">
    <property type="term" value="F:heme binding"/>
    <property type="evidence" value="ECO:0007669"/>
    <property type="project" value="InterPro"/>
</dbReference>
<dbReference type="InterPro" id="IPR001128">
    <property type="entry name" value="Cyt_P450"/>
</dbReference>
<keyword evidence="5 13" id="KW-0349">Heme</keyword>
<name>M2R994_CERS8</name>
<dbReference type="PANTHER" id="PTHR46300:SF7">
    <property type="entry name" value="P450, PUTATIVE (EUROFUNG)-RELATED"/>
    <property type="match status" value="1"/>
</dbReference>
<dbReference type="CDD" id="cd11065">
    <property type="entry name" value="CYP64-like"/>
    <property type="match status" value="1"/>
</dbReference>
<evidence type="ECO:0000256" key="11">
    <source>
        <dbReference type="ARBA" id="ARBA00023033"/>
    </source>
</evidence>
<dbReference type="GO" id="GO:0016705">
    <property type="term" value="F:oxidoreductase activity, acting on paired donors, with incorporation or reduction of molecular oxygen"/>
    <property type="evidence" value="ECO:0007669"/>
    <property type="project" value="InterPro"/>
</dbReference>
<sequence>MDSITVLLTALASALMLYAWARQTRASAIPYHPGPKGWPLIGNALDVPQVRPSETYLEWSRIYGPVVHLNVFGKSMVVLNTAKAAHDLLDARSAIYSDRPRMLMSSMLGMEWNMAMMPYGPTWRKQRRVFHKYLSEEAIKPYQPLQTQKARKLLALLAKDSKNFMEHSRLITGATILELVYGECAEDPDHPYLKNAQDAVVSSLEAFLPGNLMVEFLPFLRYMPSWFPGTEFKKKLPKWRSQMIALREFASNDVNDTEKPSLVSRMLEEIADLESQECAEEEAVAQNVSAIMHLTGADSTWSTIRTFFLAMILYPDVQRKAQQELDRVVGAGRLPASPDSASLPYIHAVLKECIRWFPASSLGVAHAPSEDDVWLVRDLSATVLIRYSRAILHDPSVYPQPYVFNPDRFLKNGKLNRDAPDPNSAAVGFGRRICPGRHFSDAMLFITIASILHVFSISPTLDERGSPVYPDVQLDSVVAPISSYTPYDCIIKTRSRVAEQLLCEC</sequence>
<keyword evidence="8" id="KW-1133">Transmembrane helix</keyword>
<proteinExistence type="inferred from homology"/>
<evidence type="ECO:0000256" key="5">
    <source>
        <dbReference type="ARBA" id="ARBA00022617"/>
    </source>
</evidence>
<evidence type="ECO:0000313" key="16">
    <source>
        <dbReference type="Proteomes" id="UP000016930"/>
    </source>
</evidence>
<comment type="cofactor">
    <cofactor evidence="1 13">
        <name>heme</name>
        <dbReference type="ChEBI" id="CHEBI:30413"/>
    </cofactor>
</comment>
<evidence type="ECO:0000256" key="10">
    <source>
        <dbReference type="ARBA" id="ARBA00023004"/>
    </source>
</evidence>
<evidence type="ECO:0008006" key="17">
    <source>
        <dbReference type="Google" id="ProtNLM"/>
    </source>
</evidence>
<dbReference type="GO" id="GO:0004497">
    <property type="term" value="F:monooxygenase activity"/>
    <property type="evidence" value="ECO:0007669"/>
    <property type="project" value="UniProtKB-KW"/>
</dbReference>
<keyword evidence="10 13" id="KW-0408">Iron</keyword>
<organism evidence="15 16">
    <name type="scientific">Ceriporiopsis subvermispora (strain B)</name>
    <name type="common">White-rot fungus</name>
    <name type="synonym">Gelatoporia subvermispora</name>
    <dbReference type="NCBI Taxonomy" id="914234"/>
    <lineage>
        <taxon>Eukaryota</taxon>
        <taxon>Fungi</taxon>
        <taxon>Dikarya</taxon>
        <taxon>Basidiomycota</taxon>
        <taxon>Agaricomycotina</taxon>
        <taxon>Agaricomycetes</taxon>
        <taxon>Polyporales</taxon>
        <taxon>Gelatoporiaceae</taxon>
        <taxon>Gelatoporia</taxon>
    </lineage>
</organism>
<evidence type="ECO:0000256" key="7">
    <source>
        <dbReference type="ARBA" id="ARBA00022723"/>
    </source>
</evidence>
<keyword evidence="7 13" id="KW-0479">Metal-binding</keyword>
<reference evidence="15 16" key="1">
    <citation type="journal article" date="2012" name="Proc. Natl. Acad. Sci. U.S.A.">
        <title>Comparative genomics of Ceriporiopsis subvermispora and Phanerochaete chrysosporium provide insight into selective ligninolysis.</title>
        <authorList>
            <person name="Fernandez-Fueyo E."/>
            <person name="Ruiz-Duenas F.J."/>
            <person name="Ferreira P."/>
            <person name="Floudas D."/>
            <person name="Hibbett D.S."/>
            <person name="Canessa P."/>
            <person name="Larrondo L.F."/>
            <person name="James T.Y."/>
            <person name="Seelenfreund D."/>
            <person name="Lobos S."/>
            <person name="Polanco R."/>
            <person name="Tello M."/>
            <person name="Honda Y."/>
            <person name="Watanabe T."/>
            <person name="Watanabe T."/>
            <person name="Ryu J.S."/>
            <person name="Kubicek C.P."/>
            <person name="Schmoll M."/>
            <person name="Gaskell J."/>
            <person name="Hammel K.E."/>
            <person name="St John F.J."/>
            <person name="Vanden Wymelenberg A."/>
            <person name="Sabat G."/>
            <person name="Splinter BonDurant S."/>
            <person name="Syed K."/>
            <person name="Yadav J.S."/>
            <person name="Doddapaneni H."/>
            <person name="Subramanian V."/>
            <person name="Lavin J.L."/>
            <person name="Oguiza J.A."/>
            <person name="Perez G."/>
            <person name="Pisabarro A.G."/>
            <person name="Ramirez L."/>
            <person name="Santoyo F."/>
            <person name="Master E."/>
            <person name="Coutinho P.M."/>
            <person name="Henrissat B."/>
            <person name="Lombard V."/>
            <person name="Magnuson J.K."/>
            <person name="Kuees U."/>
            <person name="Hori C."/>
            <person name="Igarashi K."/>
            <person name="Samejima M."/>
            <person name="Held B.W."/>
            <person name="Barry K.W."/>
            <person name="LaButti K.M."/>
            <person name="Lapidus A."/>
            <person name="Lindquist E.A."/>
            <person name="Lucas S.M."/>
            <person name="Riley R."/>
            <person name="Salamov A.A."/>
            <person name="Hoffmeister D."/>
            <person name="Schwenk D."/>
            <person name="Hadar Y."/>
            <person name="Yarden O."/>
            <person name="de Vries R.P."/>
            <person name="Wiebenga A."/>
            <person name="Stenlid J."/>
            <person name="Eastwood D."/>
            <person name="Grigoriev I.V."/>
            <person name="Berka R.M."/>
            <person name="Blanchette R.A."/>
            <person name="Kersten P."/>
            <person name="Martinez A.T."/>
            <person name="Vicuna R."/>
            <person name="Cullen D."/>
        </authorList>
    </citation>
    <scope>NUCLEOTIDE SEQUENCE [LARGE SCALE GENOMIC DNA]</scope>
    <source>
        <strain evidence="15 16">B</strain>
    </source>
</reference>
<feature type="chain" id="PRO_5004023702" description="Cytochrome P450" evidence="14">
    <location>
        <begin position="27"/>
        <end position="505"/>
    </location>
</feature>
<evidence type="ECO:0000256" key="14">
    <source>
        <dbReference type="SAM" id="SignalP"/>
    </source>
</evidence>
<keyword evidence="6" id="KW-0812">Transmembrane</keyword>